<sequence length="155" mass="17981">MTEKVKDFMGADHDRLDAIFQEYLRALPKDKAGALRFFAGFKVGLQRHIVWEEEILFPLFEERTGMKEAGPTAVMRQEHRQIKGFLEEIHDKFGEKNPAAGEAEEGLLEVLKAHNEKEENILYPWIDQSVSEKERAEAFARMRALPPEKYNKCCE</sequence>
<dbReference type="InterPro" id="IPR012312">
    <property type="entry name" value="Hemerythrin-like"/>
</dbReference>
<dbReference type="Gene3D" id="1.20.120.520">
    <property type="entry name" value="nmb1532 protein domain like"/>
    <property type="match status" value="1"/>
</dbReference>
<proteinExistence type="predicted"/>
<evidence type="ECO:0000313" key="4">
    <source>
        <dbReference type="Proteomes" id="UP000564964"/>
    </source>
</evidence>
<protein>
    <submittedName>
        <fullName evidence="2">Hemerythrin domain-containing protein</fullName>
    </submittedName>
</protein>
<dbReference type="PANTHER" id="PTHR35585:SF1">
    <property type="entry name" value="HHE DOMAIN PROTEIN (AFU_ORTHOLOGUE AFUA_4G00730)"/>
    <property type="match status" value="1"/>
</dbReference>
<dbReference type="EMBL" id="JAGVWE010000003">
    <property type="protein sequence ID" value="MBS3062938.1"/>
    <property type="molecule type" value="Genomic_DNA"/>
</dbReference>
<dbReference type="PANTHER" id="PTHR35585">
    <property type="entry name" value="HHE DOMAIN PROTEIN (AFU_ORTHOLOGUE AFUA_4G00730)"/>
    <property type="match status" value="1"/>
</dbReference>
<name>A0A7J4JHF6_9ARCH</name>
<dbReference type="AlphaFoldDB" id="A0A7J4JHF6"/>
<reference evidence="4" key="1">
    <citation type="journal article" date="2020" name="bioRxiv">
        <title>A rank-normalized archaeal taxonomy based on genome phylogeny resolves widespread incomplete and uneven classifications.</title>
        <authorList>
            <person name="Rinke C."/>
            <person name="Chuvochina M."/>
            <person name="Mussig A.J."/>
            <person name="Chaumeil P.-A."/>
            <person name="Waite D.W."/>
            <person name="Whitman W.B."/>
            <person name="Parks D.H."/>
            <person name="Hugenholtz P."/>
        </authorList>
    </citation>
    <scope>NUCLEOTIDE SEQUENCE [LARGE SCALE GENOMIC DNA]</scope>
</reference>
<comment type="caution">
    <text evidence="2">The sequence shown here is derived from an EMBL/GenBank/DDBJ whole genome shotgun (WGS) entry which is preliminary data.</text>
</comment>
<dbReference type="Proteomes" id="UP000678237">
    <property type="component" value="Unassembled WGS sequence"/>
</dbReference>
<reference evidence="3" key="2">
    <citation type="submission" date="2021-03" db="EMBL/GenBank/DDBJ databases">
        <authorList>
            <person name="Jaffe A."/>
        </authorList>
    </citation>
    <scope>NUCLEOTIDE SEQUENCE</scope>
    <source>
        <strain evidence="3">RIFCSPLOWO2_01_FULL_58_19</strain>
    </source>
</reference>
<feature type="domain" description="Hemerythrin-like" evidence="1">
    <location>
        <begin position="7"/>
        <end position="126"/>
    </location>
</feature>
<accession>A0A7J4JHF6</accession>
<organism evidence="2 4">
    <name type="scientific">Candidatus Iainarchaeum sp</name>
    <dbReference type="NCBI Taxonomy" id="3101447"/>
    <lineage>
        <taxon>Archaea</taxon>
        <taxon>Candidatus Iainarchaeota</taxon>
        <taxon>Candidatus Iainarchaeia</taxon>
        <taxon>Candidatus Iainarchaeales</taxon>
        <taxon>Candidatus Iainarchaeaceae</taxon>
        <taxon>Candidatus Iainarchaeum</taxon>
    </lineage>
</organism>
<gene>
    <name evidence="2" type="ORF">HA252_00330</name>
    <name evidence="3" type="ORF">J4203_03625</name>
</gene>
<dbReference type="Pfam" id="PF01814">
    <property type="entry name" value="Hemerythrin"/>
    <property type="match status" value="1"/>
</dbReference>
<dbReference type="EMBL" id="DUGH01000008">
    <property type="protein sequence ID" value="HIH15835.1"/>
    <property type="molecule type" value="Genomic_DNA"/>
</dbReference>
<dbReference type="Proteomes" id="UP000564964">
    <property type="component" value="Unassembled WGS sequence"/>
</dbReference>
<evidence type="ECO:0000313" key="2">
    <source>
        <dbReference type="EMBL" id="HIH15835.1"/>
    </source>
</evidence>
<reference evidence="3" key="3">
    <citation type="submission" date="2021-05" db="EMBL/GenBank/DDBJ databases">
        <title>Protein family content uncovers lineage relationships and bacterial pathway maintenance mechanisms in DPANN archaea.</title>
        <authorList>
            <person name="Castelle C.J."/>
            <person name="Meheust R."/>
            <person name="Jaffe A.L."/>
            <person name="Seitz K."/>
            <person name="Gong X."/>
            <person name="Baker B.J."/>
            <person name="Banfield J.F."/>
        </authorList>
    </citation>
    <scope>NUCLEOTIDE SEQUENCE</scope>
    <source>
        <strain evidence="3">RIFCSPLOWO2_01_FULL_58_19</strain>
    </source>
</reference>
<evidence type="ECO:0000259" key="1">
    <source>
        <dbReference type="Pfam" id="PF01814"/>
    </source>
</evidence>
<evidence type="ECO:0000313" key="3">
    <source>
        <dbReference type="EMBL" id="MBS3062938.1"/>
    </source>
</evidence>